<dbReference type="RefSeq" id="YP_009964112.1">
    <property type="nucleotide sequence ID" value="NC_051726.1"/>
</dbReference>
<dbReference type="KEGG" id="vg:60335823"/>
<dbReference type="EMBL" id="MG925349">
    <property type="protein sequence ID" value="AVJ50220.1"/>
    <property type="molecule type" value="Genomic_DNA"/>
</dbReference>
<evidence type="ECO:0000313" key="1">
    <source>
        <dbReference type="EMBL" id="AVJ50220.1"/>
    </source>
</evidence>
<sequence length="659" mass="74336">MHLWRSGLALATCRVRRPGRLAVRRLRAVGAVMARAARRGPALIKNHDYSHIIRWYRETLPKVAPPPPARWEPIRIGPTWDWNPQRGWLLPELSMGWEVLGWCGYWLRDQKGQEWQFTPEQARFLLHYEAISDTGRILHRTGVFQRLKGHGKDPYACGYASAKAFGPTIFDHFDKNGDPVGREDPAAWIQIVAVSKEQTANTMKLFPIMLSQEVRRRYGIQIGRENVWGMGDTRQIQATSANYLAIEGKRVTLGIRNECQNWNASNQGHETAQAMNGNAAKIPDNLGRLLDIQNAYRPGQDSVAERIRDAWEATQDNEHRDATAIDFGLLYDSLEAPADAPLTPDAVPEVIEAVRGDSVWLDPQTIIEDIVNGANPPSESRRKWYNQITAAADSWVSPQEFDANFRDEEVTAGTPIVIFGDGSKSDDNTVLVGVRLDDGLAFPIGIWAPQVVKSDGRDVRVPISRADVNQRFDEAMERWDVYGCWFDPSDARDAETGERYWEPILDGWQQRYRPQLSRLPAVKSGPRQHLVVWDMRDPKNLKSFTEATERALTDIRGEVDEDGKVIGPSPTPLWHNCPNPGQLKLGSGGLGVRMRGHVANAKRRPNKFGVAIGKEHRESRKKIDAAVGMIGARMMWHYYTGLARKGREPGDGSVMTWNW</sequence>
<organism evidence="1 2">
    <name type="scientific">Mycobacterium phage Mendokysei</name>
    <dbReference type="NCBI Taxonomy" id="2099637"/>
    <lineage>
        <taxon>Viruses</taxon>
        <taxon>Duplodnaviria</taxon>
        <taxon>Heunggongvirae</taxon>
        <taxon>Uroviricota</taxon>
        <taxon>Caudoviricetes</taxon>
        <taxon>Bernalvirus</taxon>
        <taxon>Bernalvirus mendokysei</taxon>
    </lineage>
</organism>
<keyword evidence="2" id="KW-1185">Reference proteome</keyword>
<dbReference type="Proteomes" id="UP000241021">
    <property type="component" value="Segment"/>
</dbReference>
<reference evidence="2" key="1">
    <citation type="submission" date="2018-02" db="EMBL/GenBank/DDBJ databases">
        <authorList>
            <person name="Yee B."/>
            <person name="Bell B."/>
            <person name="Donohue J.-P."/>
            <person name="Ares M.Jr."/>
            <person name="Hartzog G.A."/>
            <person name="Dargyte M."/>
            <person name="DeMattos M."/>
            <person name="Divekar N."/>
            <person name="Farooq S."/>
            <person name="Hardison E."/>
            <person name="Peracchi L."/>
            <person name="Phillips A."/>
            <person name="Sennef S."/>
            <person name="Fridland S."/>
            <person name="Valenzuela-Sanchez M."/>
            <person name="Stoner T.H."/>
            <person name="Russell D.A."/>
            <person name="Pope W.H."/>
            <person name="Jacobs-Sera D."/>
            <person name="Hatfull G.F."/>
        </authorList>
    </citation>
    <scope>NUCLEOTIDE SEQUENCE [LARGE SCALE GENOMIC DNA]</scope>
</reference>
<evidence type="ECO:0000313" key="2">
    <source>
        <dbReference type="Proteomes" id="UP000241021"/>
    </source>
</evidence>
<protein>
    <submittedName>
        <fullName evidence="1">Terminase</fullName>
    </submittedName>
</protein>
<name>A0A2P1CG59_9CAUD</name>
<accession>A0A2P1CG59</accession>
<proteinExistence type="predicted"/>
<dbReference type="GeneID" id="60335823"/>
<gene>
    <name evidence="1" type="primary">2</name>
    <name evidence="1" type="ORF">SEA_MENDOKYSEI_2</name>
</gene>